<sequence length="86" mass="9125">MFTLKIITANGNEVIHAAQDPIFHQASNTITFQGYDNLSNSVTLGEGLTSAGGDVAYLMGASGATLATWRYRQPVQCGSSLQPMDC</sequence>
<dbReference type="AlphaFoldDB" id="A0A1C3HEH3"/>
<reference evidence="1" key="1">
    <citation type="submission" date="2016-05" db="EMBL/GenBank/DDBJ databases">
        <authorList>
            <person name="Cock P.J.A."/>
            <person name="Cock P.J.A."/>
        </authorList>
    </citation>
    <scope>NUCLEOTIDE SEQUENCE</scope>
    <source>
        <strain evidence="1">PWN146_assembly</strain>
    </source>
</reference>
<evidence type="ECO:0000313" key="1">
    <source>
        <dbReference type="EMBL" id="SAY43450.1"/>
    </source>
</evidence>
<dbReference type="EMBL" id="LT575490">
    <property type="protein sequence ID" value="SAY43450.1"/>
    <property type="molecule type" value="Genomic_DNA"/>
</dbReference>
<proteinExistence type="predicted"/>
<protein>
    <submittedName>
        <fullName evidence="1">Uncharacterized protein</fullName>
    </submittedName>
</protein>
<organism evidence="1">
    <name type="scientific">Serratia marcescens</name>
    <dbReference type="NCBI Taxonomy" id="615"/>
    <lineage>
        <taxon>Bacteria</taxon>
        <taxon>Pseudomonadati</taxon>
        <taxon>Pseudomonadota</taxon>
        <taxon>Gammaproteobacteria</taxon>
        <taxon>Enterobacterales</taxon>
        <taxon>Yersiniaceae</taxon>
        <taxon>Serratia</taxon>
    </lineage>
</organism>
<accession>A0A1C3HEH3</accession>
<name>A0A1C3HEH3_SERMA</name>
<gene>
    <name evidence="1" type="ORF">PWN146_02141</name>
</gene>